<dbReference type="Pfam" id="PF05970">
    <property type="entry name" value="PIF1"/>
    <property type="match status" value="1"/>
</dbReference>
<evidence type="ECO:0000313" key="2">
    <source>
        <dbReference type="EMBL" id="DAE16492.1"/>
    </source>
</evidence>
<dbReference type="Gene3D" id="3.40.50.300">
    <property type="entry name" value="P-loop containing nucleotide triphosphate hydrolases"/>
    <property type="match status" value="2"/>
</dbReference>
<dbReference type="GO" id="GO:0006281">
    <property type="term" value="P:DNA repair"/>
    <property type="evidence" value="ECO:0007669"/>
    <property type="project" value="InterPro"/>
</dbReference>
<dbReference type="SMART" id="SM00382">
    <property type="entry name" value="AAA"/>
    <property type="match status" value="1"/>
</dbReference>
<feature type="domain" description="AAA+ ATPase" evidence="1">
    <location>
        <begin position="28"/>
        <end position="155"/>
    </location>
</feature>
<dbReference type="CDD" id="cd18809">
    <property type="entry name" value="SF1_C_RecD"/>
    <property type="match status" value="1"/>
</dbReference>
<keyword evidence="2" id="KW-0067">ATP-binding</keyword>
<dbReference type="GO" id="GO:0000723">
    <property type="term" value="P:telomere maintenance"/>
    <property type="evidence" value="ECO:0007669"/>
    <property type="project" value="InterPro"/>
</dbReference>
<evidence type="ECO:0000259" key="1">
    <source>
        <dbReference type="SMART" id="SM00382"/>
    </source>
</evidence>
<accession>A0A8S5QD78</accession>
<sequence>MRRSKLGNMIKKEKLNKKQRYALDTMLSGSNVFLTGDAGTGKTTVIQTFIQEAEEMGKNVLVSATTGIAADNIGYGAMTVHRALNISVRFEEYRKKVKSRVDLLKEADVLIIDEISMCRFDLFNVIAKTIFLENEERAVERLLKGEDKEDLQLIVIGDFYQLPPVITQSDRNILCRMYGSEYGKGGKYEQGYAFMSAYWKDMGFEYIKLDEVCRQNDEGFKYVLNDIKYGNNIRKSISYLEKNEAGKVIPEAPFLVGTNAEADRINQTFLNKLKKETERVFHAQVSGELESADIRNINFAKEELILNIGAKIMITVNDLSGDYVNGTIGIIQKIVGNEEFEEPYLRIRTDKGKTINLYQHSKEIEKQVIEESEQEIEGQKIIKEKIVRKKVGSFSQFPVKLAWAISIHKSQGQTFEKINIDPCCWDPGQFYVAVSRAKSASGIHFIRPIKQSYIKAFSKENEQLLEQSFEVEGSVGV</sequence>
<keyword evidence="2" id="KW-0347">Helicase</keyword>
<dbReference type="SUPFAM" id="SSF52540">
    <property type="entry name" value="P-loop containing nucleoside triphosphate hydrolases"/>
    <property type="match status" value="2"/>
</dbReference>
<dbReference type="InterPro" id="IPR003593">
    <property type="entry name" value="AAA+_ATPase"/>
</dbReference>
<name>A0A8S5QD78_9CAUD</name>
<dbReference type="GO" id="GO:0003678">
    <property type="term" value="F:DNA helicase activity"/>
    <property type="evidence" value="ECO:0007669"/>
    <property type="project" value="InterPro"/>
</dbReference>
<dbReference type="PANTHER" id="PTHR47642">
    <property type="entry name" value="ATP-DEPENDENT DNA HELICASE"/>
    <property type="match status" value="1"/>
</dbReference>
<dbReference type="Gene3D" id="2.30.30.940">
    <property type="match status" value="1"/>
</dbReference>
<organism evidence="2">
    <name type="scientific">Siphoviridae sp. ctqBH20</name>
    <dbReference type="NCBI Taxonomy" id="2825680"/>
    <lineage>
        <taxon>Viruses</taxon>
        <taxon>Duplodnaviria</taxon>
        <taxon>Heunggongvirae</taxon>
        <taxon>Uroviricota</taxon>
        <taxon>Caudoviricetes</taxon>
    </lineage>
</organism>
<proteinExistence type="predicted"/>
<protein>
    <submittedName>
        <fullName evidence="2">ATP dependent DNA helicase</fullName>
    </submittedName>
</protein>
<dbReference type="InterPro" id="IPR010285">
    <property type="entry name" value="DNA_helicase_pif1-like_DEAD"/>
</dbReference>
<dbReference type="InterPro" id="IPR051055">
    <property type="entry name" value="PIF1_helicase"/>
</dbReference>
<keyword evidence="2" id="KW-0378">Hydrolase</keyword>
<dbReference type="EMBL" id="BK015626">
    <property type="protein sequence ID" value="DAE16492.1"/>
    <property type="molecule type" value="Genomic_DNA"/>
</dbReference>
<dbReference type="InterPro" id="IPR027417">
    <property type="entry name" value="P-loop_NTPase"/>
</dbReference>
<keyword evidence="2" id="KW-0547">Nucleotide-binding</keyword>
<reference evidence="2" key="1">
    <citation type="journal article" date="2021" name="Proc. Natl. Acad. Sci. U.S.A.">
        <title>A Catalog of Tens of Thousands of Viruses from Human Metagenomes Reveals Hidden Associations with Chronic Diseases.</title>
        <authorList>
            <person name="Tisza M.J."/>
            <person name="Buck C.B."/>
        </authorList>
    </citation>
    <scope>NUCLEOTIDE SEQUENCE</scope>
    <source>
        <strain evidence="2">CtqBH20</strain>
    </source>
</reference>